<organism evidence="2 3">
    <name type="scientific">Eucalyptus grandis</name>
    <name type="common">Flooded gum</name>
    <dbReference type="NCBI Taxonomy" id="71139"/>
    <lineage>
        <taxon>Eukaryota</taxon>
        <taxon>Viridiplantae</taxon>
        <taxon>Streptophyta</taxon>
        <taxon>Embryophyta</taxon>
        <taxon>Tracheophyta</taxon>
        <taxon>Spermatophyta</taxon>
        <taxon>Magnoliopsida</taxon>
        <taxon>eudicotyledons</taxon>
        <taxon>Gunneridae</taxon>
        <taxon>Pentapetalae</taxon>
        <taxon>rosids</taxon>
        <taxon>malvids</taxon>
        <taxon>Myrtales</taxon>
        <taxon>Myrtaceae</taxon>
        <taxon>Myrtoideae</taxon>
        <taxon>Eucalypteae</taxon>
        <taxon>Eucalyptus</taxon>
    </lineage>
</organism>
<feature type="compositionally biased region" description="Basic and acidic residues" evidence="1">
    <location>
        <begin position="34"/>
        <end position="51"/>
    </location>
</feature>
<comment type="caution">
    <text evidence="2">The sequence shown here is derived from an EMBL/GenBank/DDBJ whole genome shotgun (WGS) entry which is preliminary data.</text>
</comment>
<name>A0AAD9TA18_EUCGR</name>
<sequence>MRACRSPLKERGWLICSGVLLGSSYRGREIGRARESFKRVRGREPDGEGAREGGQPSPESVRQAPPLQCFPPNQVGSPQCRNCNNSSVTHQFSFSSCYCCVNLMQMSAPPVTTILHTHGLKRSRGYFGSKVGVLESKLILSCLGMYYHG</sequence>
<evidence type="ECO:0000256" key="1">
    <source>
        <dbReference type="SAM" id="MobiDB-lite"/>
    </source>
</evidence>
<dbReference type="Proteomes" id="UP000030711">
    <property type="component" value="Unassembled WGS sequence"/>
</dbReference>
<dbReference type="AlphaFoldDB" id="A0AAD9TA18"/>
<accession>A0AAD9TA18</accession>
<protein>
    <submittedName>
        <fullName evidence="2">Uncharacterized protein</fullName>
    </submittedName>
</protein>
<keyword evidence="3" id="KW-1185">Reference proteome</keyword>
<reference evidence="2 3" key="1">
    <citation type="journal article" date="2014" name="Nature">
        <title>The genome of Eucalyptus grandis.</title>
        <authorList>
            <person name="Myburg A.A."/>
            <person name="Grattapaglia D."/>
            <person name="Tuskan G.A."/>
            <person name="Hellsten U."/>
            <person name="Hayes R.D."/>
            <person name="Grimwood J."/>
            <person name="Jenkins J."/>
            <person name="Lindquist E."/>
            <person name="Tice H."/>
            <person name="Bauer D."/>
            <person name="Goodstein D.M."/>
            <person name="Dubchak I."/>
            <person name="Poliakov A."/>
            <person name="Mizrachi E."/>
            <person name="Kullan A.R."/>
            <person name="Hussey S.G."/>
            <person name="Pinard D."/>
            <person name="van der Merwe K."/>
            <person name="Singh P."/>
            <person name="van Jaarsveld I."/>
            <person name="Silva-Junior O.B."/>
            <person name="Togawa R.C."/>
            <person name="Pappas M.R."/>
            <person name="Faria D.A."/>
            <person name="Sansaloni C.P."/>
            <person name="Petroli C.D."/>
            <person name="Yang X."/>
            <person name="Ranjan P."/>
            <person name="Tschaplinski T.J."/>
            <person name="Ye C.Y."/>
            <person name="Li T."/>
            <person name="Sterck L."/>
            <person name="Vanneste K."/>
            <person name="Murat F."/>
            <person name="Soler M."/>
            <person name="Clemente H.S."/>
            <person name="Saidi N."/>
            <person name="Cassan-Wang H."/>
            <person name="Dunand C."/>
            <person name="Hefer C.A."/>
            <person name="Bornberg-Bauer E."/>
            <person name="Kersting A.R."/>
            <person name="Vining K."/>
            <person name="Amarasinghe V."/>
            <person name="Ranik M."/>
            <person name="Naithani S."/>
            <person name="Elser J."/>
            <person name="Boyd A.E."/>
            <person name="Liston A."/>
            <person name="Spatafora J.W."/>
            <person name="Dharmwardhana P."/>
            <person name="Raja R."/>
            <person name="Sullivan C."/>
            <person name="Romanel E."/>
            <person name="Alves-Ferreira M."/>
            <person name="Kulheim C."/>
            <person name="Foley W."/>
            <person name="Carocha V."/>
            <person name="Paiva J."/>
            <person name="Kudrna D."/>
            <person name="Brommonschenkel S.H."/>
            <person name="Pasquali G."/>
            <person name="Byrne M."/>
            <person name="Rigault P."/>
            <person name="Tibbits J."/>
            <person name="Spokevicius A."/>
            <person name="Jones R.C."/>
            <person name="Steane D.A."/>
            <person name="Vaillancourt R.E."/>
            <person name="Potts B.M."/>
            <person name="Joubert F."/>
            <person name="Barry K."/>
            <person name="Pappas G.J."/>
            <person name="Strauss S.H."/>
            <person name="Jaiswal P."/>
            <person name="Grima-Pettenati J."/>
            <person name="Salse J."/>
            <person name="Van de Peer Y."/>
            <person name="Rokhsar D.S."/>
            <person name="Schmutz J."/>
        </authorList>
    </citation>
    <scope>NUCLEOTIDE SEQUENCE [LARGE SCALE GENOMIC DNA]</scope>
    <source>
        <strain evidence="3">cv. BRASUZ1</strain>
        <tissue evidence="2">Leaf extractions</tissue>
    </source>
</reference>
<dbReference type="EMBL" id="MU849056">
    <property type="protein sequence ID" value="KAK2631858.1"/>
    <property type="molecule type" value="Genomic_DNA"/>
</dbReference>
<gene>
    <name evidence="2" type="ORF">EUGRSUZ_L02354</name>
</gene>
<evidence type="ECO:0000313" key="3">
    <source>
        <dbReference type="Proteomes" id="UP000030711"/>
    </source>
</evidence>
<feature type="region of interest" description="Disordered" evidence="1">
    <location>
        <begin position="34"/>
        <end position="68"/>
    </location>
</feature>
<evidence type="ECO:0000313" key="2">
    <source>
        <dbReference type="EMBL" id="KAK2631858.1"/>
    </source>
</evidence>
<proteinExistence type="predicted"/>